<dbReference type="EMBL" id="UYYF01004628">
    <property type="protein sequence ID" value="VDN05963.1"/>
    <property type="molecule type" value="Genomic_DNA"/>
</dbReference>
<evidence type="ECO:0000313" key="2">
    <source>
        <dbReference type="Proteomes" id="UP000276776"/>
    </source>
</evidence>
<evidence type="ECO:0000313" key="1">
    <source>
        <dbReference type="EMBL" id="VDN05963.1"/>
    </source>
</evidence>
<dbReference type="Proteomes" id="UP000276776">
    <property type="component" value="Unassembled WGS sequence"/>
</dbReference>
<proteinExistence type="predicted"/>
<keyword evidence="2" id="KW-1185">Reference proteome</keyword>
<sequence length="76" mass="8690">MVWLVTLINARGYDKKFFDTTLIFERQHHRRTVGLYLPALAFGCVKESICKCMAVTTCRKVIIAYGKKATDDVYGN</sequence>
<evidence type="ECO:0000313" key="3">
    <source>
        <dbReference type="WBParaSite" id="TCLT_0000841701-mRNA-1"/>
    </source>
</evidence>
<dbReference type="AlphaFoldDB" id="A0A0N5D5X2"/>
<organism evidence="3">
    <name type="scientific">Thelazia callipaeda</name>
    <name type="common">Oriental eyeworm</name>
    <name type="synonym">Parasitic nematode</name>
    <dbReference type="NCBI Taxonomy" id="103827"/>
    <lineage>
        <taxon>Eukaryota</taxon>
        <taxon>Metazoa</taxon>
        <taxon>Ecdysozoa</taxon>
        <taxon>Nematoda</taxon>
        <taxon>Chromadorea</taxon>
        <taxon>Rhabditida</taxon>
        <taxon>Spirurina</taxon>
        <taxon>Spiruromorpha</taxon>
        <taxon>Thelazioidea</taxon>
        <taxon>Thelaziidae</taxon>
        <taxon>Thelazia</taxon>
    </lineage>
</organism>
<reference evidence="3" key="1">
    <citation type="submission" date="2017-02" db="UniProtKB">
        <authorList>
            <consortium name="WormBaseParasite"/>
        </authorList>
    </citation>
    <scope>IDENTIFICATION</scope>
</reference>
<gene>
    <name evidence="1" type="ORF">TCLT_LOCUS8406</name>
</gene>
<accession>A0A0N5D5X2</accession>
<name>A0A0N5D5X2_THECL</name>
<reference evidence="1 2" key="2">
    <citation type="submission" date="2018-11" db="EMBL/GenBank/DDBJ databases">
        <authorList>
            <consortium name="Pathogen Informatics"/>
        </authorList>
    </citation>
    <scope>NUCLEOTIDE SEQUENCE [LARGE SCALE GENOMIC DNA]</scope>
</reference>
<protein>
    <submittedName>
        <fullName evidence="3">Secreted protein</fullName>
    </submittedName>
</protein>
<dbReference type="WBParaSite" id="TCLT_0000841701-mRNA-1">
    <property type="protein sequence ID" value="TCLT_0000841701-mRNA-1"/>
    <property type="gene ID" value="TCLT_0000841701"/>
</dbReference>